<dbReference type="Pfam" id="PF13727">
    <property type="entry name" value="CoA_binding_3"/>
    <property type="match status" value="1"/>
</dbReference>
<evidence type="ECO:0000259" key="3">
    <source>
        <dbReference type="Pfam" id="PF02719"/>
    </source>
</evidence>
<evidence type="ECO:0000313" key="5">
    <source>
        <dbReference type="Proteomes" id="UP000183898"/>
    </source>
</evidence>
<evidence type="ECO:0000256" key="2">
    <source>
        <dbReference type="SAM" id="Phobius"/>
    </source>
</evidence>
<feature type="transmembrane region" description="Helical" evidence="2">
    <location>
        <begin position="116"/>
        <end position="138"/>
    </location>
</feature>
<dbReference type="InterPro" id="IPR029063">
    <property type="entry name" value="SAM-dependent_MTases_sf"/>
</dbReference>
<protein>
    <submittedName>
        <fullName evidence="4">NDP-sugar epimerase, includes UDP-GlcNAc-inverting 4,6-dehydratase FlaA1 and capsular polysaccharide biosynthesis protein EpsC</fullName>
    </submittedName>
</protein>
<feature type="transmembrane region" description="Helical" evidence="2">
    <location>
        <begin position="18"/>
        <end position="38"/>
    </location>
</feature>
<dbReference type="EMBL" id="FOCT01000007">
    <property type="protein sequence ID" value="SEN77011.1"/>
    <property type="molecule type" value="Genomic_DNA"/>
</dbReference>
<dbReference type="CDD" id="cd05237">
    <property type="entry name" value="UDP_invert_4-6DH_SDR_e"/>
    <property type="match status" value="1"/>
</dbReference>
<dbReference type="SUPFAM" id="SSF51735">
    <property type="entry name" value="NAD(P)-binding Rossmann-fold domains"/>
    <property type="match status" value="1"/>
</dbReference>
<keyword evidence="2" id="KW-1133">Transmembrane helix</keyword>
<dbReference type="PANTHER" id="PTHR43318:SF1">
    <property type="entry name" value="POLYSACCHARIDE BIOSYNTHESIS PROTEIN EPSC-RELATED"/>
    <property type="match status" value="1"/>
</dbReference>
<organism evidence="4 5">
    <name type="scientific">Nitrosospira multiformis</name>
    <dbReference type="NCBI Taxonomy" id="1231"/>
    <lineage>
        <taxon>Bacteria</taxon>
        <taxon>Pseudomonadati</taxon>
        <taxon>Pseudomonadota</taxon>
        <taxon>Betaproteobacteria</taxon>
        <taxon>Nitrosomonadales</taxon>
        <taxon>Nitrosomonadaceae</taxon>
        <taxon>Nitrosospira</taxon>
    </lineage>
</organism>
<sequence length="677" mass="75151">MAQTVHSMPAPKLNIRTVIAFGHDVVAAAVAWSLAYLFRFNFEIPFVYLASLEEILPWVVPIHAAAFLFFGLYRGLWHYASLPDLRRILFAVSASAAAVPLVLYMLQILVGVPRTVLILAPILLLFIMGSSRLAYRFWKEHRLYGRSKTGGNLVLVIGASDAAVGLVKELARNVEWRVAGFLDDDPAKRGLMLHGFKVLGRINDLPGIARKLGVAHAIIALTSSASDRRKSYRTHSDRRRPDRLLRDRRRALQLCATAGVKALIVPSYNDLVSGNIKVSQIRTVEPEDLLGRDPVVLDNDGLHDLLTGKTVLVTGAGGSIGSELCRQIAKFTPAQLVLFELNEFALYSIEQEFQADFPEIPMIFAIGDVKDEARLSQVFLQYRPAIVFHAAAYKHVPLMEQENAWQAVLNNVRGTYVLAQTAIQYGVEKFVLISTDKAVNPTNVMGASKRLAEMVCQALQQSIASPDSPAENASGKIVLGSRLERRQEPRFVMVRFGNVLGSAGSVIPKFREQIEKGGPITVTHSEITRYFMSIPEAAQLVLQAGLMGGKRRGGEIFVLDMGEPIKIADLARDLIRLSGLSEDEIKIVYNGLRPGEKLYEELLADDENTLPTPHPKLRIAQARQVDKKWLTALLAWLEEHPVLSDEEVKRELPRWVPEYSSAESIIPVSQVRQSRIA</sequence>
<accession>A0A1H8J8T7</accession>
<name>A0A1H8J8T7_9PROT</name>
<dbReference type="Gene3D" id="3.40.50.720">
    <property type="entry name" value="NAD(P)-binding Rossmann-like Domain"/>
    <property type="match status" value="3"/>
</dbReference>
<dbReference type="PANTHER" id="PTHR43318">
    <property type="entry name" value="UDP-N-ACETYLGLUCOSAMINE 4,6-DEHYDRATASE"/>
    <property type="match status" value="1"/>
</dbReference>
<evidence type="ECO:0000313" key="4">
    <source>
        <dbReference type="EMBL" id="SEN77011.1"/>
    </source>
</evidence>
<keyword evidence="2" id="KW-0472">Membrane</keyword>
<evidence type="ECO:0000256" key="1">
    <source>
        <dbReference type="ARBA" id="ARBA00007430"/>
    </source>
</evidence>
<dbReference type="Pfam" id="PF02719">
    <property type="entry name" value="Polysacc_synt_2"/>
    <property type="match status" value="1"/>
</dbReference>
<dbReference type="Proteomes" id="UP000183898">
    <property type="component" value="Unassembled WGS sequence"/>
</dbReference>
<comment type="similarity">
    <text evidence="1">Belongs to the polysaccharide synthase family.</text>
</comment>
<gene>
    <name evidence="4" type="ORF">SAMN05216404_1072</name>
</gene>
<reference evidence="4 5" key="1">
    <citation type="submission" date="2016-10" db="EMBL/GenBank/DDBJ databases">
        <authorList>
            <person name="de Groot N.N."/>
        </authorList>
    </citation>
    <scope>NUCLEOTIDE SEQUENCE [LARGE SCALE GENOMIC DNA]</scope>
    <source>
        <strain evidence="4 5">Nl18</strain>
    </source>
</reference>
<feature type="transmembrane region" description="Helical" evidence="2">
    <location>
        <begin position="88"/>
        <end position="110"/>
    </location>
</feature>
<dbReference type="InterPro" id="IPR003869">
    <property type="entry name" value="Polysac_CapD-like"/>
</dbReference>
<feature type="transmembrane region" description="Helical" evidence="2">
    <location>
        <begin position="58"/>
        <end position="76"/>
    </location>
</feature>
<feature type="domain" description="Polysaccharide biosynthesis protein CapD-like" evidence="3">
    <location>
        <begin position="311"/>
        <end position="620"/>
    </location>
</feature>
<dbReference type="SUPFAM" id="SSF53335">
    <property type="entry name" value="S-adenosyl-L-methionine-dependent methyltransferases"/>
    <property type="match status" value="1"/>
</dbReference>
<keyword evidence="2" id="KW-0812">Transmembrane</keyword>
<dbReference type="AlphaFoldDB" id="A0A1H8J8T7"/>
<dbReference type="InterPro" id="IPR036291">
    <property type="entry name" value="NAD(P)-bd_dom_sf"/>
</dbReference>
<proteinExistence type="inferred from homology"/>
<dbReference type="InterPro" id="IPR051203">
    <property type="entry name" value="Polysaccharide_Synthase-Rel"/>
</dbReference>